<sequence>MIKGFMEDVGRQRTTKYISKYFVEESKLNLQFTKELQRSQDLRGTHLAEPGSDPPAPGASGGHKTPLKQTKLSSQKRDTPIKKKSLRSPPAHTGRSSQKSKTEPDPLPTDPAPVLTVSQSCSAVDTPLVVEEVPAVSEVKKAEVHETYRLLKRKNMIIEAVRCTKIIEGFYSLQRLLTEEERKDGVNTKVCKKSVMRLIRVLSREGLLKLYRTIVIQDGIHKKVEFVVHPSVTPDDPLVKSAIDQIRMRMSSSVSAARVASQAEKKKSSPQATKENKTSASSRPNQSNAPKKVSEKMGVKTLKSFKPVTVPGHGRTMGFQPKMPRLRIVHAFLWYMIYGHPLRRSSPTDPPLDNQSDPTEPSHDPQPSPTEQNNPSDPEADPQSSLTDPPAEGSGTDEQMEQQFKVYVNENNWKRFIPPIPLHKDFGVGWAMVSDLLISLPLSIFMQIFQINYKVEGLEQYLNEPVKQHYLIRFLPTNIKRQLLHKRKYIFSFHESLQRLCFMGLMQFGPIEKFMDKDQFQVFVFLKTKATIADTTVCDPHYNMAIETIGPFERRRYLFKTPHDVEKYWFDLLCVCLNTPLGVTRGRSREAEESDVAMGIERCPRFLQSIQGSSSLVDDGVTPGNGQGAGGLDSILFSHLKRNWTWTSHLVKTLAQNTDVKDRQTVRLRNLLSKHPKPATQTHSNSNHTQSSAHPPAVVEEEVCVSRQPASRNEEVRGGRKLKRKRPKKDISKPTRKKKKARVRKQYHAQDETDRRALLHMTKQRVTWTHEEDSLLMLCRVTSHFLNRKLKKPFVPWTVLRDVLHAEFELSCDKTSLSVSRRSRYIMKNPQTTLNYRICLAELYQDKELLAKFMNRTDDYNNPQVCEAEYKEFVSALRSKFSSSYGSNDVLIPDTREELFKKFKVFRIGDDTLERSKDVLNRHEDIHVLVLFNLIQSTLVLTNAQMKNYRPFQTFCLYTQYKEQVLSQAFQTCRRRGLVNRRRPMTFYGIKKCQALPFLPMSYQLSQHYYSSSHGESPAASSMKCMISSPPYVSEAQEIETTASPSRKIPRRKETPADSRRRRRGLRRCRQKKTLRTCYRSSWTLRAV</sequence>
<dbReference type="PANTHER" id="PTHR15180">
    <property type="entry name" value="GENERAL TRANSCRIPTION FACTOR 3C POLYPEPTIDE 1"/>
    <property type="match status" value="1"/>
</dbReference>
<feature type="region of interest" description="Disordered" evidence="1">
    <location>
        <begin position="1038"/>
        <end position="1067"/>
    </location>
</feature>
<dbReference type="GO" id="GO:0000127">
    <property type="term" value="C:transcription factor TFIIIC complex"/>
    <property type="evidence" value="ECO:0007669"/>
    <property type="project" value="InterPro"/>
</dbReference>
<protein>
    <submittedName>
        <fullName evidence="3">General transcription factor 3C polypeptide 1 TF3C-alpha TFIIIC box B-binding subunit</fullName>
    </submittedName>
</protein>
<evidence type="ECO:0000259" key="2">
    <source>
        <dbReference type="Pfam" id="PF24101"/>
    </source>
</evidence>
<evidence type="ECO:0000313" key="4">
    <source>
        <dbReference type="Proteomes" id="UP000324632"/>
    </source>
</evidence>
<dbReference type="InterPro" id="IPR035625">
    <property type="entry name" value="Tfc3-like_eWH"/>
</dbReference>
<dbReference type="InterPro" id="IPR044210">
    <property type="entry name" value="Tfc3-like"/>
</dbReference>
<dbReference type="GO" id="GO:0006384">
    <property type="term" value="P:transcription initiation at RNA polymerase III promoter"/>
    <property type="evidence" value="ECO:0007669"/>
    <property type="project" value="InterPro"/>
</dbReference>
<feature type="domain" description="GTF3C1 extended winged-helix" evidence="2">
    <location>
        <begin position="145"/>
        <end position="252"/>
    </location>
</feature>
<dbReference type="InterPro" id="IPR056467">
    <property type="entry name" value="eWH_GTF3C1"/>
</dbReference>
<dbReference type="GO" id="GO:0042791">
    <property type="term" value="P:5S class rRNA transcription by RNA polymerase III"/>
    <property type="evidence" value="ECO:0007669"/>
    <property type="project" value="TreeGrafter"/>
</dbReference>
<feature type="compositionally biased region" description="Polar residues" evidence="1">
    <location>
        <begin position="269"/>
        <end position="289"/>
    </location>
</feature>
<name>A0A5A9PIP1_9TELE</name>
<feature type="compositionally biased region" description="Basic and acidic residues" evidence="1">
    <location>
        <begin position="35"/>
        <end position="46"/>
    </location>
</feature>
<feature type="region of interest" description="Disordered" evidence="1">
    <location>
        <begin position="35"/>
        <end position="115"/>
    </location>
</feature>
<dbReference type="Proteomes" id="UP000324632">
    <property type="component" value="Chromosome 4"/>
</dbReference>
<feature type="region of interest" description="Disordered" evidence="1">
    <location>
        <begin position="257"/>
        <end position="320"/>
    </location>
</feature>
<dbReference type="Pfam" id="PF24101">
    <property type="entry name" value="WHD_GTF3C1"/>
    <property type="match status" value="1"/>
</dbReference>
<feature type="region of interest" description="Disordered" evidence="1">
    <location>
        <begin position="672"/>
        <end position="751"/>
    </location>
</feature>
<dbReference type="CDD" id="cd16169">
    <property type="entry name" value="Tau138_eWH"/>
    <property type="match status" value="1"/>
</dbReference>
<accession>A0A5A9PIP1</accession>
<dbReference type="AlphaFoldDB" id="A0A5A9PIP1"/>
<comment type="caution">
    <text evidence="3">The sequence shown here is derived from an EMBL/GenBank/DDBJ whole genome shotgun (WGS) entry which is preliminary data.</text>
</comment>
<evidence type="ECO:0000256" key="1">
    <source>
        <dbReference type="SAM" id="MobiDB-lite"/>
    </source>
</evidence>
<dbReference type="EMBL" id="SOYY01000004">
    <property type="protein sequence ID" value="KAA0721645.1"/>
    <property type="molecule type" value="Genomic_DNA"/>
</dbReference>
<dbReference type="PANTHER" id="PTHR15180:SF1">
    <property type="entry name" value="GENERAL TRANSCRIPTION FACTOR 3C POLYPEPTIDE 1"/>
    <property type="match status" value="1"/>
</dbReference>
<proteinExistence type="predicted"/>
<feature type="region of interest" description="Disordered" evidence="1">
    <location>
        <begin position="343"/>
        <end position="398"/>
    </location>
</feature>
<gene>
    <name evidence="3" type="ORF">E1301_Tti022720</name>
</gene>
<reference evidence="3 4" key="1">
    <citation type="journal article" date="2019" name="Mol. Ecol. Resour.">
        <title>Chromosome-level genome assembly of Triplophysa tibetana, a fish adapted to the harsh high-altitude environment of the Tibetan Plateau.</title>
        <authorList>
            <person name="Yang X."/>
            <person name="Liu H."/>
            <person name="Ma Z."/>
            <person name="Zou Y."/>
            <person name="Zou M."/>
            <person name="Mao Y."/>
            <person name="Li X."/>
            <person name="Wang H."/>
            <person name="Chen T."/>
            <person name="Wang W."/>
            <person name="Yang R."/>
        </authorList>
    </citation>
    <scope>NUCLEOTIDE SEQUENCE [LARGE SCALE GENOMIC DNA]</scope>
    <source>
        <strain evidence="3">TTIB1903HZAU</strain>
        <tissue evidence="3">Muscle</tissue>
    </source>
</reference>
<feature type="compositionally biased region" description="Basic residues" evidence="1">
    <location>
        <begin position="719"/>
        <end position="747"/>
    </location>
</feature>
<organism evidence="3 4">
    <name type="scientific">Triplophysa tibetana</name>
    <dbReference type="NCBI Taxonomy" id="1572043"/>
    <lineage>
        <taxon>Eukaryota</taxon>
        <taxon>Metazoa</taxon>
        <taxon>Chordata</taxon>
        <taxon>Craniata</taxon>
        <taxon>Vertebrata</taxon>
        <taxon>Euteleostomi</taxon>
        <taxon>Actinopterygii</taxon>
        <taxon>Neopterygii</taxon>
        <taxon>Teleostei</taxon>
        <taxon>Ostariophysi</taxon>
        <taxon>Cypriniformes</taxon>
        <taxon>Nemacheilidae</taxon>
        <taxon>Triplophysa</taxon>
    </lineage>
</organism>
<evidence type="ECO:0000313" key="3">
    <source>
        <dbReference type="EMBL" id="KAA0721645.1"/>
    </source>
</evidence>
<dbReference type="GO" id="GO:0003677">
    <property type="term" value="F:DNA binding"/>
    <property type="evidence" value="ECO:0007669"/>
    <property type="project" value="InterPro"/>
</dbReference>
<keyword evidence="4" id="KW-1185">Reference proteome</keyword>
<feature type="compositionally biased region" description="Polar residues" evidence="1">
    <location>
        <begin position="369"/>
        <end position="387"/>
    </location>
</feature>
<feature type="compositionally biased region" description="Polar residues" evidence="1">
    <location>
        <begin position="679"/>
        <end position="693"/>
    </location>
</feature>